<reference evidence="15" key="1">
    <citation type="submission" date="2018-02" db="EMBL/GenBank/DDBJ databases">
        <authorList>
            <person name="Cohen D.B."/>
            <person name="Kent A.D."/>
        </authorList>
    </citation>
    <scope>NUCLEOTIDE SEQUENCE</scope>
</reference>
<dbReference type="InterPro" id="IPR012337">
    <property type="entry name" value="RNaseH-like_sf"/>
</dbReference>
<evidence type="ECO:0000256" key="8">
    <source>
        <dbReference type="ARBA" id="ARBA00022932"/>
    </source>
</evidence>
<evidence type="ECO:0008006" key="16">
    <source>
        <dbReference type="Google" id="ProtNLM"/>
    </source>
</evidence>
<dbReference type="PANTHER" id="PTHR37984">
    <property type="entry name" value="PROTEIN CBG26694"/>
    <property type="match status" value="1"/>
</dbReference>
<protein>
    <recommendedName>
        <fullName evidence="16">Integrase catalytic domain-containing protein</fullName>
    </recommendedName>
</protein>
<dbReference type="Gene3D" id="1.10.340.70">
    <property type="match status" value="1"/>
</dbReference>
<keyword evidence="8" id="KW-0239">DNA-directed DNA polymerase</keyword>
<dbReference type="GO" id="GO:0046872">
    <property type="term" value="F:metal ion binding"/>
    <property type="evidence" value="ECO:0007669"/>
    <property type="project" value="UniProtKB-KW"/>
</dbReference>
<evidence type="ECO:0000256" key="5">
    <source>
        <dbReference type="ARBA" id="ARBA00022842"/>
    </source>
</evidence>
<gene>
    <name evidence="15" type="ORF">FSB_LOCUS11555</name>
</gene>
<keyword evidence="1" id="KW-0645">Protease</keyword>
<name>A0A2N9F922_FAGSY</name>
<dbReference type="EMBL" id="OIVN01000664">
    <property type="protein sequence ID" value="SPC83673.1"/>
    <property type="molecule type" value="Genomic_DNA"/>
</dbReference>
<evidence type="ECO:0000256" key="11">
    <source>
        <dbReference type="ARBA" id="ARBA00023268"/>
    </source>
</evidence>
<dbReference type="PANTHER" id="PTHR37984:SF5">
    <property type="entry name" value="PROTEIN NYNRIN-LIKE"/>
    <property type="match status" value="1"/>
</dbReference>
<feature type="domain" description="Tf2-1-like SH3-like" evidence="14">
    <location>
        <begin position="322"/>
        <end position="384"/>
    </location>
</feature>
<keyword evidence="11" id="KW-0511">Multifunctional enzyme</keyword>
<keyword evidence="9" id="KW-0238">DNA-binding</keyword>
<evidence type="ECO:0000259" key="13">
    <source>
        <dbReference type="Pfam" id="PF17921"/>
    </source>
</evidence>
<dbReference type="GO" id="GO:0003887">
    <property type="term" value="F:DNA-directed DNA polymerase activity"/>
    <property type="evidence" value="ECO:0007669"/>
    <property type="project" value="UniProtKB-KW"/>
</dbReference>
<dbReference type="Pfam" id="PF24626">
    <property type="entry name" value="SH3_Tf2-1"/>
    <property type="match status" value="1"/>
</dbReference>
<feature type="domain" description="Integrase zinc-binding" evidence="13">
    <location>
        <begin position="105"/>
        <end position="157"/>
    </location>
</feature>
<sequence>MAWHRRFIKDFSSIAAPLTDCLKQQSLTWNSQADLSFAALKKALTSAPILQVPDFEKMLELDTDASIQGIGGVLSQEGKPIDFFTEKLNGAKVPIQRPPLCVPNCSLRDQLMQEVHNQGHFGRDKTLTLLQHKYFWHGMGKDVAKHVQRCLVCQKAKGTTSNAGLYLPLPVPSEPWECISMDFVLGLSPTARKADNILVVVDRDPKFLAHFWRTLWKKFGTALDYNTTFHPQTYGQTEVRNRSLGNLLRCLVGDHPKEWENTLPIAEFAFNRIPKKIHPKAAEVVVIMQQVHQQVKQKLELGNAKYKSVVDQHKKEVILEEGDLVWALITKDRQPDRPYAKLRQRKYGPCKIMKKINANSYEVELPNHMAISNTFNVQHLSPYHDPKSS</sequence>
<dbReference type="SUPFAM" id="SSF53098">
    <property type="entry name" value="Ribonuclease H-like"/>
    <property type="match status" value="1"/>
</dbReference>
<dbReference type="InterPro" id="IPR050951">
    <property type="entry name" value="Retrovirus_Pol_polyprotein"/>
</dbReference>
<evidence type="ECO:0000313" key="15">
    <source>
        <dbReference type="EMBL" id="SPC83673.1"/>
    </source>
</evidence>
<feature type="domain" description="Reverse transcriptase/retrotransposon-derived protein RNase H-like" evidence="12">
    <location>
        <begin position="29"/>
        <end position="92"/>
    </location>
</feature>
<keyword evidence="7" id="KW-0695">RNA-directed DNA polymerase</keyword>
<evidence type="ECO:0000256" key="3">
    <source>
        <dbReference type="ARBA" id="ARBA00022750"/>
    </source>
</evidence>
<dbReference type="GO" id="GO:0006508">
    <property type="term" value="P:proteolysis"/>
    <property type="evidence" value="ECO:0007669"/>
    <property type="project" value="UniProtKB-KW"/>
</dbReference>
<evidence type="ECO:0000256" key="1">
    <source>
        <dbReference type="ARBA" id="ARBA00022670"/>
    </source>
</evidence>
<dbReference type="SUPFAM" id="SSF56672">
    <property type="entry name" value="DNA/RNA polymerases"/>
    <property type="match status" value="1"/>
</dbReference>
<dbReference type="GO" id="GO:0003677">
    <property type="term" value="F:DNA binding"/>
    <property type="evidence" value="ECO:0007669"/>
    <property type="project" value="UniProtKB-KW"/>
</dbReference>
<dbReference type="GO" id="GO:0006310">
    <property type="term" value="P:DNA recombination"/>
    <property type="evidence" value="ECO:0007669"/>
    <property type="project" value="UniProtKB-KW"/>
</dbReference>
<dbReference type="AlphaFoldDB" id="A0A2N9F922"/>
<evidence type="ECO:0000256" key="7">
    <source>
        <dbReference type="ARBA" id="ARBA00022918"/>
    </source>
</evidence>
<dbReference type="FunFam" id="1.10.340.70:FF:000001">
    <property type="entry name" value="Retrovirus-related Pol polyprotein from transposon gypsy-like Protein"/>
    <property type="match status" value="1"/>
</dbReference>
<keyword evidence="6" id="KW-0229">DNA integration</keyword>
<evidence type="ECO:0000259" key="14">
    <source>
        <dbReference type="Pfam" id="PF24626"/>
    </source>
</evidence>
<dbReference type="InterPro" id="IPR043502">
    <property type="entry name" value="DNA/RNA_pol_sf"/>
</dbReference>
<dbReference type="GO" id="GO:0003964">
    <property type="term" value="F:RNA-directed DNA polymerase activity"/>
    <property type="evidence" value="ECO:0007669"/>
    <property type="project" value="UniProtKB-KW"/>
</dbReference>
<accession>A0A2N9F922</accession>
<keyword evidence="10" id="KW-0233">DNA recombination</keyword>
<keyword evidence="4" id="KW-0378">Hydrolase</keyword>
<organism evidence="15">
    <name type="scientific">Fagus sylvatica</name>
    <name type="common">Beechnut</name>
    <dbReference type="NCBI Taxonomy" id="28930"/>
    <lineage>
        <taxon>Eukaryota</taxon>
        <taxon>Viridiplantae</taxon>
        <taxon>Streptophyta</taxon>
        <taxon>Embryophyta</taxon>
        <taxon>Tracheophyta</taxon>
        <taxon>Spermatophyta</taxon>
        <taxon>Magnoliopsida</taxon>
        <taxon>eudicotyledons</taxon>
        <taxon>Gunneridae</taxon>
        <taxon>Pentapetalae</taxon>
        <taxon>rosids</taxon>
        <taxon>fabids</taxon>
        <taxon>Fagales</taxon>
        <taxon>Fagaceae</taxon>
        <taxon>Fagus</taxon>
    </lineage>
</organism>
<keyword evidence="5" id="KW-0460">Magnesium</keyword>
<dbReference type="InterPro" id="IPR041577">
    <property type="entry name" value="RT_RNaseH_2"/>
</dbReference>
<dbReference type="GO" id="GO:0004190">
    <property type="term" value="F:aspartic-type endopeptidase activity"/>
    <property type="evidence" value="ECO:0007669"/>
    <property type="project" value="UniProtKB-KW"/>
</dbReference>
<keyword evidence="8" id="KW-0808">Transferase</keyword>
<proteinExistence type="predicted"/>
<evidence type="ECO:0000259" key="12">
    <source>
        <dbReference type="Pfam" id="PF17919"/>
    </source>
</evidence>
<evidence type="ECO:0000256" key="6">
    <source>
        <dbReference type="ARBA" id="ARBA00022908"/>
    </source>
</evidence>
<keyword evidence="2" id="KW-0479">Metal-binding</keyword>
<dbReference type="Gene3D" id="3.30.70.270">
    <property type="match status" value="1"/>
</dbReference>
<dbReference type="Gene3D" id="3.30.420.10">
    <property type="entry name" value="Ribonuclease H-like superfamily/Ribonuclease H"/>
    <property type="match status" value="1"/>
</dbReference>
<evidence type="ECO:0000256" key="9">
    <source>
        <dbReference type="ARBA" id="ARBA00023125"/>
    </source>
</evidence>
<evidence type="ECO:0000256" key="10">
    <source>
        <dbReference type="ARBA" id="ARBA00023172"/>
    </source>
</evidence>
<dbReference type="InterPro" id="IPR056924">
    <property type="entry name" value="SH3_Tf2-1"/>
</dbReference>
<dbReference type="InterPro" id="IPR043128">
    <property type="entry name" value="Rev_trsase/Diguanyl_cyclase"/>
</dbReference>
<dbReference type="GO" id="GO:0015074">
    <property type="term" value="P:DNA integration"/>
    <property type="evidence" value="ECO:0007669"/>
    <property type="project" value="UniProtKB-KW"/>
</dbReference>
<keyword evidence="8" id="KW-0548">Nucleotidyltransferase</keyword>
<keyword evidence="3" id="KW-0064">Aspartyl protease</keyword>
<dbReference type="Pfam" id="PF17921">
    <property type="entry name" value="Integrase_H2C2"/>
    <property type="match status" value="1"/>
</dbReference>
<dbReference type="InterPro" id="IPR036397">
    <property type="entry name" value="RNaseH_sf"/>
</dbReference>
<evidence type="ECO:0000256" key="2">
    <source>
        <dbReference type="ARBA" id="ARBA00022723"/>
    </source>
</evidence>
<dbReference type="InterPro" id="IPR041588">
    <property type="entry name" value="Integrase_H2C2"/>
</dbReference>
<evidence type="ECO:0000256" key="4">
    <source>
        <dbReference type="ARBA" id="ARBA00022801"/>
    </source>
</evidence>
<dbReference type="Pfam" id="PF17919">
    <property type="entry name" value="RT_RNaseH_2"/>
    <property type="match status" value="1"/>
</dbReference>